<dbReference type="Proteomes" id="UP000245202">
    <property type="component" value="Unassembled WGS sequence"/>
</dbReference>
<protein>
    <submittedName>
        <fullName evidence="1">Uncharacterized protein</fullName>
    </submittedName>
</protein>
<evidence type="ECO:0000313" key="1">
    <source>
        <dbReference type="EMBL" id="GBG11752.1"/>
    </source>
</evidence>
<comment type="caution">
    <text evidence="1">The sequence shown here is derived from an EMBL/GenBank/DDBJ whole genome shotgun (WGS) entry which is preliminary data.</text>
</comment>
<keyword evidence="2" id="KW-1185">Reference proteome</keyword>
<sequence>MGDPDWYQKYISLMDLQRLITDIMSAGTFGDIADFNKVMSMFDFVKRFNRPVHEYGNFGSKIVVALR</sequence>
<dbReference type="EMBL" id="BDQX01000430">
    <property type="protein sequence ID" value="GBG11752.1"/>
    <property type="molecule type" value="Genomic_DNA"/>
</dbReference>
<name>A0A2R5EYG7_9BACL</name>
<evidence type="ECO:0000313" key="2">
    <source>
        <dbReference type="Proteomes" id="UP000245202"/>
    </source>
</evidence>
<organism evidence="1 2">
    <name type="scientific">Paenibacillus agaridevorans</name>
    <dbReference type="NCBI Taxonomy" id="171404"/>
    <lineage>
        <taxon>Bacteria</taxon>
        <taxon>Bacillati</taxon>
        <taxon>Bacillota</taxon>
        <taxon>Bacilli</taxon>
        <taxon>Bacillales</taxon>
        <taxon>Paenibacillaceae</taxon>
        <taxon>Paenibacillus</taxon>
    </lineage>
</organism>
<accession>A0A2R5EYG7</accession>
<reference evidence="1 2" key="1">
    <citation type="submission" date="2017-08" db="EMBL/GenBank/DDBJ databases">
        <title>Substantial Increase in Enzyme Production by Combined Drug-Resistance Mutations in Paenibacillus agaridevorans.</title>
        <authorList>
            <person name="Tanaka Y."/>
            <person name="Funane K."/>
            <person name="Hosaka T."/>
            <person name="Shiwa Y."/>
            <person name="Fujita N."/>
            <person name="Miyazaki T."/>
            <person name="Yoshikawa H."/>
            <person name="Murakami K."/>
            <person name="Kasahara K."/>
            <person name="Inaoka T."/>
            <person name="Hiraga Y."/>
            <person name="Ochi K."/>
        </authorList>
    </citation>
    <scope>NUCLEOTIDE SEQUENCE [LARGE SCALE GENOMIC DNA]</scope>
    <source>
        <strain evidence="1 2">T-3040</strain>
    </source>
</reference>
<proteinExistence type="predicted"/>
<dbReference type="AlphaFoldDB" id="A0A2R5EYG7"/>
<gene>
    <name evidence="1" type="ORF">PAT3040_06599</name>
</gene>